<keyword evidence="1" id="KW-0472">Membrane</keyword>
<dbReference type="Proteomes" id="UP000292957">
    <property type="component" value="Unassembled WGS sequence"/>
</dbReference>
<keyword evidence="3" id="KW-0808">Transferase</keyword>
<proteinExistence type="predicted"/>
<feature type="transmembrane region" description="Helical" evidence="1">
    <location>
        <begin position="337"/>
        <end position="356"/>
    </location>
</feature>
<evidence type="ECO:0000256" key="1">
    <source>
        <dbReference type="SAM" id="Phobius"/>
    </source>
</evidence>
<gene>
    <name evidence="3" type="ORF">BD311DRAFT_759789</name>
</gene>
<dbReference type="Gene3D" id="1.10.510.10">
    <property type="entry name" value="Transferase(Phosphotransferase) domain 1"/>
    <property type="match status" value="1"/>
</dbReference>
<dbReference type="EMBL" id="ML143429">
    <property type="protein sequence ID" value="TBU27664.1"/>
    <property type="molecule type" value="Genomic_DNA"/>
</dbReference>
<organism evidence="3">
    <name type="scientific">Dichomitus squalens</name>
    <dbReference type="NCBI Taxonomy" id="114155"/>
    <lineage>
        <taxon>Eukaryota</taxon>
        <taxon>Fungi</taxon>
        <taxon>Dikarya</taxon>
        <taxon>Basidiomycota</taxon>
        <taxon>Agaricomycotina</taxon>
        <taxon>Agaricomycetes</taxon>
        <taxon>Polyporales</taxon>
        <taxon>Polyporaceae</taxon>
        <taxon>Dichomitus</taxon>
    </lineage>
</organism>
<keyword evidence="1" id="KW-0812">Transmembrane</keyword>
<name>A0A4Q9MJD8_9APHY</name>
<evidence type="ECO:0000259" key="2">
    <source>
        <dbReference type="SMART" id="SM00220"/>
    </source>
</evidence>
<dbReference type="OrthoDB" id="5987198at2759"/>
<dbReference type="GO" id="GO:0004672">
    <property type="term" value="F:protein kinase activity"/>
    <property type="evidence" value="ECO:0007669"/>
    <property type="project" value="InterPro"/>
</dbReference>
<keyword evidence="1" id="KW-1133">Transmembrane helix</keyword>
<accession>A0A4Q9MJD8</accession>
<reference evidence="3" key="1">
    <citation type="submission" date="2019-01" db="EMBL/GenBank/DDBJ databases">
        <title>Draft genome sequences of three monokaryotic isolates of the white-rot basidiomycete fungus Dichomitus squalens.</title>
        <authorList>
            <consortium name="DOE Joint Genome Institute"/>
            <person name="Lopez S.C."/>
            <person name="Andreopoulos B."/>
            <person name="Pangilinan J."/>
            <person name="Lipzen A."/>
            <person name="Riley R."/>
            <person name="Ahrendt S."/>
            <person name="Ng V."/>
            <person name="Barry K."/>
            <person name="Daum C."/>
            <person name="Grigoriev I.V."/>
            <person name="Hilden K.S."/>
            <person name="Makela M.R."/>
            <person name="de Vries R.P."/>
        </authorList>
    </citation>
    <scope>NUCLEOTIDE SEQUENCE [LARGE SCALE GENOMIC DNA]</scope>
    <source>
        <strain evidence="3">OM18370.1</strain>
    </source>
</reference>
<dbReference type="GO" id="GO:0005524">
    <property type="term" value="F:ATP binding"/>
    <property type="evidence" value="ECO:0007669"/>
    <property type="project" value="InterPro"/>
</dbReference>
<keyword evidence="3" id="KW-0418">Kinase</keyword>
<evidence type="ECO:0000313" key="3">
    <source>
        <dbReference type="EMBL" id="TBU27664.1"/>
    </source>
</evidence>
<dbReference type="AlphaFoldDB" id="A0A4Q9MJD8"/>
<dbReference type="SUPFAM" id="SSF56112">
    <property type="entry name" value="Protein kinase-like (PK-like)"/>
    <property type="match status" value="1"/>
</dbReference>
<protein>
    <submittedName>
        <fullName evidence="3">Kinase-like domain-containing protein</fullName>
    </submittedName>
</protein>
<dbReference type="SMART" id="SM00220">
    <property type="entry name" value="S_TKc"/>
    <property type="match status" value="1"/>
</dbReference>
<dbReference type="InterPro" id="IPR011009">
    <property type="entry name" value="Kinase-like_dom_sf"/>
</dbReference>
<sequence length="361" mass="42063">MSENTSARRRELFARLSPLEIKWRDRQQYLESRGYMLRRRYRPGWVPSWETDPSIRDVDAEDSLSTHVLRPSLMDATRIADGKLVQLKRIRTDSQELDIARRFSSPEYRSDPRNHCVPILDIIPDADDMQMSYIVMPFLRYVDNPPFKSVKNILDCIDQLLEGLAFLHEHGVAHRDCAYKNLMMDGSALYPDGFHPMYTTSMPQQIKRPATLLSRDDVPVTYYYVDFGISTQFEPGDTNRLVVGSDGLDEDPPELSEDVPYDPFKLDVFIIGNFFRQQFIKTYANMDFLVPLVNQMTNRDPASRPTAAAALVHWKAIRRSIWSVQQYWRPRPRGEPLIVRAIFDGISLFYVIYRFLLLARL</sequence>
<dbReference type="InterPro" id="IPR000719">
    <property type="entry name" value="Prot_kinase_dom"/>
</dbReference>
<feature type="domain" description="Protein kinase" evidence="2">
    <location>
        <begin position="66"/>
        <end position="315"/>
    </location>
</feature>